<dbReference type="Proteomes" id="UP000007819">
    <property type="component" value="Chromosome X"/>
</dbReference>
<dbReference type="InterPro" id="IPR006652">
    <property type="entry name" value="Kelch_1"/>
</dbReference>
<dbReference type="KEGG" id="api:107885040"/>
<keyword evidence="1" id="KW-0880">Kelch repeat</keyword>
<dbReference type="Gene3D" id="1.25.40.420">
    <property type="match status" value="1"/>
</dbReference>
<dbReference type="Pfam" id="PF01344">
    <property type="entry name" value="Kelch_1"/>
    <property type="match status" value="3"/>
</dbReference>
<dbReference type="GO" id="GO:0046983">
    <property type="term" value="F:protein dimerization activity"/>
    <property type="evidence" value="ECO:0007669"/>
    <property type="project" value="InterPro"/>
</dbReference>
<dbReference type="PANTHER" id="PTHR24412">
    <property type="entry name" value="KELCH PROTEIN"/>
    <property type="match status" value="1"/>
</dbReference>
<dbReference type="Gene3D" id="3.30.710.10">
    <property type="entry name" value="Potassium Channel Kv1.1, Chain A"/>
    <property type="match status" value="1"/>
</dbReference>
<protein>
    <recommendedName>
        <fullName evidence="3">BACK domain-containing protein</fullName>
    </recommendedName>
</protein>
<dbReference type="RefSeq" id="XP_016663872.1">
    <property type="nucleotide sequence ID" value="XM_016808383.1"/>
</dbReference>
<evidence type="ECO:0000313" key="4">
    <source>
        <dbReference type="EnsemblMetazoa" id="XP_016663872.1"/>
    </source>
</evidence>
<dbReference type="SUPFAM" id="SSF117281">
    <property type="entry name" value="Kelch motif"/>
    <property type="match status" value="1"/>
</dbReference>
<dbReference type="EnsemblMetazoa" id="XM_016808383.1">
    <property type="protein sequence ID" value="XP_016663872.1"/>
    <property type="gene ID" value="LOC107885040"/>
</dbReference>
<feature type="domain" description="BACK" evidence="3">
    <location>
        <begin position="65"/>
        <end position="167"/>
    </location>
</feature>
<reference evidence="5" key="1">
    <citation type="submission" date="2010-06" db="EMBL/GenBank/DDBJ databases">
        <authorList>
            <person name="Jiang H."/>
            <person name="Abraham K."/>
            <person name="Ali S."/>
            <person name="Alsbrooks S.L."/>
            <person name="Anim B.N."/>
            <person name="Anosike U.S."/>
            <person name="Attaway T."/>
            <person name="Bandaranaike D.P."/>
            <person name="Battles P.K."/>
            <person name="Bell S.N."/>
            <person name="Bell A.V."/>
            <person name="Beltran B."/>
            <person name="Bickham C."/>
            <person name="Bustamante Y."/>
            <person name="Caleb T."/>
            <person name="Canada A."/>
            <person name="Cardenas V."/>
            <person name="Carter K."/>
            <person name="Chacko J."/>
            <person name="Chandrabose M.N."/>
            <person name="Chavez D."/>
            <person name="Chavez A."/>
            <person name="Chen L."/>
            <person name="Chu H.-S."/>
            <person name="Claassen K.J."/>
            <person name="Cockrell R."/>
            <person name="Collins M."/>
            <person name="Cooper J.A."/>
            <person name="Cree A."/>
            <person name="Curry S.M."/>
            <person name="Da Y."/>
            <person name="Dao M.D."/>
            <person name="Das B."/>
            <person name="Davila M.-L."/>
            <person name="Davy-Carroll L."/>
            <person name="Denson S."/>
            <person name="Dinh H."/>
            <person name="Ebong V.E."/>
            <person name="Edwards J.R."/>
            <person name="Egan A."/>
            <person name="El-Daye J."/>
            <person name="Escobedo L."/>
            <person name="Fernandez S."/>
            <person name="Fernando P.R."/>
            <person name="Flagg N."/>
            <person name="Forbes L.D."/>
            <person name="Fowler R.G."/>
            <person name="Fu Q."/>
            <person name="Gabisi R.A."/>
            <person name="Ganer J."/>
            <person name="Garbino Pronczuk A."/>
            <person name="Garcia R.M."/>
            <person name="Garner T."/>
            <person name="Garrett T.E."/>
            <person name="Gonzalez D.A."/>
            <person name="Hamid H."/>
            <person name="Hawkins E.S."/>
            <person name="Hirani K."/>
            <person name="Hogues M.E."/>
            <person name="Hollins B."/>
            <person name="Hsiao C.-H."/>
            <person name="Jabil R."/>
            <person name="James M.L."/>
            <person name="Jhangiani S.N."/>
            <person name="Johnson B."/>
            <person name="Johnson Q."/>
            <person name="Joshi V."/>
            <person name="Kalu J.B."/>
            <person name="Kam C."/>
            <person name="Kashfia A."/>
            <person name="Keebler J."/>
            <person name="Kisamo H."/>
            <person name="Kovar C.L."/>
            <person name="Lago L.A."/>
            <person name="Lai C.-Y."/>
            <person name="Laidlaw J."/>
            <person name="Lara F."/>
            <person name="Le T.-K."/>
            <person name="Lee S.L."/>
            <person name="Legall F.H."/>
            <person name="Lemon S.J."/>
            <person name="Lewis L.R."/>
            <person name="Li B."/>
            <person name="Liu Y."/>
            <person name="Liu Y.-S."/>
            <person name="Lopez J."/>
            <person name="Lozado R.J."/>
            <person name="Lu J."/>
            <person name="Madu R.C."/>
            <person name="Maheshwari M."/>
            <person name="Maheshwari R."/>
            <person name="Malloy K."/>
            <person name="Martinez E."/>
            <person name="Mathew T."/>
            <person name="Mercado I.C."/>
            <person name="Mercado C."/>
            <person name="Meyer B."/>
            <person name="Montgomery K."/>
            <person name="Morgan M.B."/>
            <person name="Munidasa M."/>
            <person name="Nazareth L.V."/>
            <person name="Nelson J."/>
            <person name="Ng B.M."/>
            <person name="Nguyen N.B."/>
            <person name="Nguyen P.Q."/>
            <person name="Nguyen T."/>
            <person name="Obregon M."/>
            <person name="Okwuonu G.O."/>
            <person name="Onwere C.G."/>
            <person name="Orozco G."/>
            <person name="Parra A."/>
            <person name="Patel S."/>
            <person name="Patil S."/>
            <person name="Perez A."/>
            <person name="Perez Y."/>
            <person name="Pham C."/>
            <person name="Primus E.L."/>
            <person name="Pu L.-L."/>
            <person name="Puazo M."/>
            <person name="Qin X."/>
            <person name="Quiroz J.B."/>
            <person name="Reese J."/>
            <person name="Richards S."/>
            <person name="Rives C.M."/>
            <person name="Robberts R."/>
            <person name="Ruiz S.J."/>
            <person name="Ruiz M.J."/>
            <person name="Santibanez J."/>
            <person name="Schneider B.W."/>
            <person name="Sisson I."/>
            <person name="Smith M."/>
            <person name="Sodergren E."/>
            <person name="Song X.-Z."/>
            <person name="Song B.B."/>
            <person name="Summersgill H."/>
            <person name="Thelus R."/>
            <person name="Thornton R.D."/>
            <person name="Trejos Z.Y."/>
            <person name="Usmani K."/>
            <person name="Vattathil S."/>
            <person name="Villasana D."/>
            <person name="Walker D.L."/>
            <person name="Wang S."/>
            <person name="Wang K."/>
            <person name="White C.S."/>
            <person name="Williams A.C."/>
            <person name="Williamson J."/>
            <person name="Wilson K."/>
            <person name="Woghiren I.O."/>
            <person name="Woodworth J.R."/>
            <person name="Worley K.C."/>
            <person name="Wright R.A."/>
            <person name="Wu W."/>
            <person name="Young L."/>
            <person name="Zhang L."/>
            <person name="Zhang J."/>
            <person name="Zhu Y."/>
            <person name="Muzny D.M."/>
            <person name="Weinstock G."/>
            <person name="Gibbs R.A."/>
        </authorList>
    </citation>
    <scope>NUCLEOTIDE SEQUENCE [LARGE SCALE GENOMIC DNA]</scope>
    <source>
        <strain evidence="5">LSR1</strain>
    </source>
</reference>
<evidence type="ECO:0000256" key="1">
    <source>
        <dbReference type="ARBA" id="ARBA00022441"/>
    </source>
</evidence>
<dbReference type="InterPro" id="IPR015915">
    <property type="entry name" value="Kelch-typ_b-propeller"/>
</dbReference>
<dbReference type="InterPro" id="IPR008906">
    <property type="entry name" value="HATC_C_dom"/>
</dbReference>
<organism evidence="4 5">
    <name type="scientific">Acyrthosiphon pisum</name>
    <name type="common">Pea aphid</name>
    <dbReference type="NCBI Taxonomy" id="7029"/>
    <lineage>
        <taxon>Eukaryota</taxon>
        <taxon>Metazoa</taxon>
        <taxon>Ecdysozoa</taxon>
        <taxon>Arthropoda</taxon>
        <taxon>Hexapoda</taxon>
        <taxon>Insecta</taxon>
        <taxon>Pterygota</taxon>
        <taxon>Neoptera</taxon>
        <taxon>Paraneoptera</taxon>
        <taxon>Hemiptera</taxon>
        <taxon>Sternorrhyncha</taxon>
        <taxon>Aphidomorpha</taxon>
        <taxon>Aphidoidea</taxon>
        <taxon>Aphididae</taxon>
        <taxon>Macrosiphini</taxon>
        <taxon>Acyrthosiphon</taxon>
    </lineage>
</organism>
<evidence type="ECO:0000256" key="2">
    <source>
        <dbReference type="ARBA" id="ARBA00022737"/>
    </source>
</evidence>
<dbReference type="AlphaFoldDB" id="A0A8R2D6Z7"/>
<name>A0A8R2D6Z7_ACYPI</name>
<dbReference type="GeneID" id="107885040"/>
<dbReference type="SMART" id="SM00612">
    <property type="entry name" value="Kelch"/>
    <property type="match status" value="4"/>
</dbReference>
<dbReference type="OrthoDB" id="45365at2759"/>
<dbReference type="Gene3D" id="2.120.10.80">
    <property type="entry name" value="Kelch-type beta propeller"/>
    <property type="match status" value="2"/>
</dbReference>
<dbReference type="SMART" id="SM00875">
    <property type="entry name" value="BACK"/>
    <property type="match status" value="1"/>
</dbReference>
<dbReference type="PANTHER" id="PTHR24412:SF441">
    <property type="entry name" value="KELCH-LIKE PROTEIN 28"/>
    <property type="match status" value="1"/>
</dbReference>
<dbReference type="FunFam" id="1.25.40.420:FF:000001">
    <property type="entry name" value="Kelch-like family member 12"/>
    <property type="match status" value="1"/>
</dbReference>
<keyword evidence="5" id="KW-1185">Reference proteome</keyword>
<evidence type="ECO:0000313" key="5">
    <source>
        <dbReference type="Proteomes" id="UP000007819"/>
    </source>
</evidence>
<dbReference type="InterPro" id="IPR012337">
    <property type="entry name" value="RNaseH-like_sf"/>
</dbReference>
<reference evidence="4" key="2">
    <citation type="submission" date="2022-06" db="UniProtKB">
        <authorList>
            <consortium name="EnsemblMetazoa"/>
        </authorList>
    </citation>
    <scope>IDENTIFICATION</scope>
</reference>
<evidence type="ECO:0000259" key="3">
    <source>
        <dbReference type="SMART" id="SM00875"/>
    </source>
</evidence>
<accession>A0A8R2D6Z7</accession>
<keyword evidence="2" id="KW-0677">Repeat</keyword>
<dbReference type="Pfam" id="PF05699">
    <property type="entry name" value="Dimer_Tnp_hAT"/>
    <property type="match status" value="1"/>
</dbReference>
<dbReference type="SUPFAM" id="SSF53098">
    <property type="entry name" value="Ribonuclease H-like"/>
    <property type="match status" value="1"/>
</dbReference>
<proteinExistence type="predicted"/>
<dbReference type="Pfam" id="PF07707">
    <property type="entry name" value="BACK"/>
    <property type="match status" value="1"/>
</dbReference>
<dbReference type="InterPro" id="IPR011705">
    <property type="entry name" value="BACK"/>
</dbReference>
<dbReference type="InterPro" id="IPR011333">
    <property type="entry name" value="SKP1/BTB/POZ_sf"/>
</dbReference>
<sequence length="595" mass="67399">MPNLCFVPGCNTGLPNDRKCYEGKKYPSRFQPPEDLLAATNLLQLNDLKDTCCDFIQKQLHPTNCLGIKAFADVHSCTKLLSSSELYIKQYFLEVVETEEFLSLSSEELVKLISFDELNVSSEEEVFECVLRWVKHELDSRKFFLPQLIKHVRLAFTSENYIIQKVLKEPILNNNPKCKEYINEVLHFHSPKRHQSDQVIPIQKRIRYKPRLEDKVILVVSGNVGKYLDSTKWYDPKVNRWKLKAKLLRTPTKRILANVAVSKNNVVFTVGGFDGTNCLNSAEVFDDSTKKWRMISSMSTGRDELGVGGGSDFTSGEVFNSVECYHPSLAEMCKRRRGVGVGVLDGVLYAVGGHDGSETLKSVEAFRPSTGVWTTMADMNIPRKLVGVVALEGLLYAVGGCDHNYSSIFNSVEVYNPITNTWTMLGAPMKVKRFNKRLQQIMPLEGFIPTNFGNYDDASILAAASIYENDFPVGMMSCLKAEIFIWKKQWESETNLPESAVEALQHCAELLPNVKKLLQLFATLPVTSATPERTFSVLKRLKTYLRETMTGERLNGLALANINKDDLDIEDIEKYILPAFIKRSPRRVQTLDWTK</sequence>